<evidence type="ECO:0000256" key="1">
    <source>
        <dbReference type="SAM" id="MobiDB-lite"/>
    </source>
</evidence>
<feature type="transmembrane region" description="Helical" evidence="2">
    <location>
        <begin position="33"/>
        <end position="51"/>
    </location>
</feature>
<organism evidence="3 4">
    <name type="scientific">Trifolium medium</name>
    <dbReference type="NCBI Taxonomy" id="97028"/>
    <lineage>
        <taxon>Eukaryota</taxon>
        <taxon>Viridiplantae</taxon>
        <taxon>Streptophyta</taxon>
        <taxon>Embryophyta</taxon>
        <taxon>Tracheophyta</taxon>
        <taxon>Spermatophyta</taxon>
        <taxon>Magnoliopsida</taxon>
        <taxon>eudicotyledons</taxon>
        <taxon>Gunneridae</taxon>
        <taxon>Pentapetalae</taxon>
        <taxon>rosids</taxon>
        <taxon>fabids</taxon>
        <taxon>Fabales</taxon>
        <taxon>Fabaceae</taxon>
        <taxon>Papilionoideae</taxon>
        <taxon>50 kb inversion clade</taxon>
        <taxon>NPAAA clade</taxon>
        <taxon>Hologalegina</taxon>
        <taxon>IRL clade</taxon>
        <taxon>Trifolieae</taxon>
        <taxon>Trifolium</taxon>
    </lineage>
</organism>
<keyword evidence="2" id="KW-0812">Transmembrane</keyword>
<accession>A0A392NEX6</accession>
<feature type="compositionally biased region" description="Low complexity" evidence="1">
    <location>
        <begin position="66"/>
        <end position="86"/>
    </location>
</feature>
<feature type="region of interest" description="Disordered" evidence="1">
    <location>
        <begin position="61"/>
        <end position="86"/>
    </location>
</feature>
<feature type="transmembrane region" description="Helical" evidence="2">
    <location>
        <begin position="98"/>
        <end position="116"/>
    </location>
</feature>
<dbReference type="Proteomes" id="UP000265520">
    <property type="component" value="Unassembled WGS sequence"/>
</dbReference>
<dbReference type="AlphaFoldDB" id="A0A392NEX6"/>
<protein>
    <submittedName>
        <fullName evidence="3">Myelin-associated oligodendrocyte basic protein</fullName>
    </submittedName>
</protein>
<proteinExistence type="predicted"/>
<keyword evidence="2" id="KW-1133">Transmembrane helix</keyword>
<comment type="caution">
    <text evidence="3">The sequence shown here is derived from an EMBL/GenBank/DDBJ whole genome shotgun (WGS) entry which is preliminary data.</text>
</comment>
<evidence type="ECO:0000313" key="3">
    <source>
        <dbReference type="EMBL" id="MCH98407.1"/>
    </source>
</evidence>
<keyword evidence="4" id="KW-1185">Reference proteome</keyword>
<feature type="compositionally biased region" description="Low complexity" evidence="1">
    <location>
        <begin position="8"/>
        <end position="21"/>
    </location>
</feature>
<feature type="region of interest" description="Disordered" evidence="1">
    <location>
        <begin position="1"/>
        <end position="21"/>
    </location>
</feature>
<evidence type="ECO:0000313" key="4">
    <source>
        <dbReference type="Proteomes" id="UP000265520"/>
    </source>
</evidence>
<evidence type="ECO:0000256" key="2">
    <source>
        <dbReference type="SAM" id="Phobius"/>
    </source>
</evidence>
<dbReference type="EMBL" id="LXQA010037510">
    <property type="protein sequence ID" value="MCH98407.1"/>
    <property type="molecule type" value="Genomic_DNA"/>
</dbReference>
<gene>
    <name evidence="3" type="ORF">A2U01_0019409</name>
</gene>
<keyword evidence="2" id="KW-0472">Membrane</keyword>
<sequence>MKCHLDCKSQSSLSPNSNSKSPLESLANTIWNALRKPAAAAILIGFLLMYVPNNGLAASGGAMGGSSFSSSSDSSSYSSSSSSSDCCSCSSDLSTLSALYIMIILIVGYLAAYLYIKISQITTVLKYQAMFIFHSLLHTML</sequence>
<name>A0A392NEX6_9FABA</name>
<reference evidence="3 4" key="1">
    <citation type="journal article" date="2018" name="Front. Plant Sci.">
        <title>Red Clover (Trifolium pratense) and Zigzag Clover (T. medium) - A Picture of Genomic Similarities and Differences.</title>
        <authorList>
            <person name="Dluhosova J."/>
            <person name="Istvanek J."/>
            <person name="Nedelnik J."/>
            <person name="Repkova J."/>
        </authorList>
    </citation>
    <scope>NUCLEOTIDE SEQUENCE [LARGE SCALE GENOMIC DNA]</scope>
    <source>
        <strain evidence="4">cv. 10/8</strain>
        <tissue evidence="3">Leaf</tissue>
    </source>
</reference>